<dbReference type="OrthoDB" id="20303at2759"/>
<evidence type="ECO:0000256" key="11">
    <source>
        <dbReference type="ARBA" id="ARBA00023065"/>
    </source>
</evidence>
<evidence type="ECO:0000256" key="6">
    <source>
        <dbReference type="ARBA" id="ARBA00022692"/>
    </source>
</evidence>
<evidence type="ECO:0000256" key="10">
    <source>
        <dbReference type="ARBA" id="ARBA00022989"/>
    </source>
</evidence>
<dbReference type="EMBL" id="BPQB01000002">
    <property type="protein sequence ID" value="GJE85682.1"/>
    <property type="molecule type" value="Genomic_DNA"/>
</dbReference>
<comment type="subcellular location">
    <subcellularLocation>
        <location evidence="1">Endoplasmic reticulum membrane</location>
        <topology evidence="1">Single-pass type I membrane protein</topology>
    </subcellularLocation>
</comment>
<accession>A0A9P3G054</accession>
<gene>
    <name evidence="16" type="ORF">PsYK624_017610</name>
</gene>
<dbReference type="GO" id="GO:0005789">
    <property type="term" value="C:endoplasmic reticulum membrane"/>
    <property type="evidence" value="ECO:0007669"/>
    <property type="project" value="UniProtKB-SubCell"/>
</dbReference>
<dbReference type="AlphaFoldDB" id="A0A9P3G054"/>
<evidence type="ECO:0000256" key="14">
    <source>
        <dbReference type="SAM" id="MobiDB-lite"/>
    </source>
</evidence>
<keyword evidence="12 15" id="KW-0472">Membrane</keyword>
<evidence type="ECO:0000256" key="3">
    <source>
        <dbReference type="ARBA" id="ARBA00016584"/>
    </source>
</evidence>
<comment type="similarity">
    <text evidence="2">Belongs to the SARAF family.</text>
</comment>
<dbReference type="GO" id="GO:2001256">
    <property type="term" value="P:regulation of store-operated calcium entry"/>
    <property type="evidence" value="ECO:0007669"/>
    <property type="project" value="InterPro"/>
</dbReference>
<keyword evidence="9" id="KW-0106">Calcium</keyword>
<feature type="region of interest" description="Disordered" evidence="14">
    <location>
        <begin position="266"/>
        <end position="317"/>
    </location>
</feature>
<dbReference type="InterPro" id="IPR009567">
    <property type="entry name" value="SARAF"/>
</dbReference>
<feature type="region of interest" description="Disordered" evidence="14">
    <location>
        <begin position="158"/>
        <end position="220"/>
    </location>
</feature>
<dbReference type="Pfam" id="PF06682">
    <property type="entry name" value="SARAF"/>
    <property type="match status" value="1"/>
</dbReference>
<dbReference type="PANTHER" id="PTHR15929">
    <property type="entry name" value="STORE-OPERATED CALCIUM ENTRY-ASSOCIATED REGULATORY FACTOR"/>
    <property type="match status" value="1"/>
</dbReference>
<keyword evidence="11" id="KW-0406">Ion transport</keyword>
<keyword evidence="10 15" id="KW-1133">Transmembrane helix</keyword>
<comment type="caution">
    <text evidence="16">The sequence shown here is derived from an EMBL/GenBank/DDBJ whole genome shotgun (WGS) entry which is preliminary data.</text>
</comment>
<keyword evidence="5" id="KW-0109">Calcium transport</keyword>
<dbReference type="GO" id="GO:0006816">
    <property type="term" value="P:calcium ion transport"/>
    <property type="evidence" value="ECO:0007669"/>
    <property type="project" value="UniProtKB-KW"/>
</dbReference>
<feature type="transmembrane region" description="Helical" evidence="15">
    <location>
        <begin position="130"/>
        <end position="150"/>
    </location>
</feature>
<keyword evidence="4" id="KW-0813">Transport</keyword>
<protein>
    <recommendedName>
        <fullName evidence="3">Store-operated calcium entry-associated regulatory factor</fullName>
    </recommendedName>
    <alternativeName>
        <fullName evidence="13">Transmembrane protein 66</fullName>
    </alternativeName>
</protein>
<evidence type="ECO:0000256" key="8">
    <source>
        <dbReference type="ARBA" id="ARBA00022824"/>
    </source>
</evidence>
<keyword evidence="7" id="KW-0732">Signal</keyword>
<feature type="compositionally biased region" description="Basic and acidic residues" evidence="14">
    <location>
        <begin position="180"/>
        <end position="193"/>
    </location>
</feature>
<sequence length="317" mass="34777">MSRVRLDKIKSLTFYQDALTAARRTDPLPQLTCIGKACRLFTPEAVRCVNIGGEGTEVDWKCEADLPEALRFGRVQVSCEGYDRPGDPYVLKGSCALEYRLVEVPNALRGEEAHKSPSRLWSWFGGRDPIAILFTLVWIAVFAYILWHFLKPCFGRQRTDTPRRPDTGPSRPSYGGGSRPWDHSPRRPSDHTDPPPPYTKYPNRPRTSHDVPPAAPSAVPDWRPGFWTGAALGGLGTYLMNQNTPRRDAPTATAYDWERARAPRASPVVAAPGFGGSPRARRGFFSSDDRGEGSSSGAGAGLGSMRRSSGFGGSSVR</sequence>
<evidence type="ECO:0000313" key="17">
    <source>
        <dbReference type="Proteomes" id="UP000703269"/>
    </source>
</evidence>
<evidence type="ECO:0000256" key="9">
    <source>
        <dbReference type="ARBA" id="ARBA00022837"/>
    </source>
</evidence>
<reference evidence="16 17" key="1">
    <citation type="submission" date="2021-08" db="EMBL/GenBank/DDBJ databases">
        <title>Draft Genome Sequence of Phanerochaete sordida strain YK-624.</title>
        <authorList>
            <person name="Mori T."/>
            <person name="Dohra H."/>
            <person name="Suzuki T."/>
            <person name="Kawagishi H."/>
            <person name="Hirai H."/>
        </authorList>
    </citation>
    <scope>NUCLEOTIDE SEQUENCE [LARGE SCALE GENOMIC DNA]</scope>
    <source>
        <strain evidence="16 17">YK-624</strain>
    </source>
</reference>
<evidence type="ECO:0000256" key="2">
    <source>
        <dbReference type="ARBA" id="ARBA00006833"/>
    </source>
</evidence>
<keyword evidence="17" id="KW-1185">Reference proteome</keyword>
<evidence type="ECO:0000256" key="5">
    <source>
        <dbReference type="ARBA" id="ARBA00022568"/>
    </source>
</evidence>
<evidence type="ECO:0000313" key="16">
    <source>
        <dbReference type="EMBL" id="GJE85682.1"/>
    </source>
</evidence>
<keyword evidence="6 15" id="KW-0812">Transmembrane</keyword>
<evidence type="ECO:0000256" key="13">
    <source>
        <dbReference type="ARBA" id="ARBA00031116"/>
    </source>
</evidence>
<proteinExistence type="inferred from homology"/>
<evidence type="ECO:0000256" key="7">
    <source>
        <dbReference type="ARBA" id="ARBA00022729"/>
    </source>
</evidence>
<evidence type="ECO:0000256" key="12">
    <source>
        <dbReference type="ARBA" id="ARBA00023136"/>
    </source>
</evidence>
<evidence type="ECO:0000256" key="4">
    <source>
        <dbReference type="ARBA" id="ARBA00022448"/>
    </source>
</evidence>
<name>A0A9P3G054_9APHY</name>
<dbReference type="PANTHER" id="PTHR15929:SF0">
    <property type="entry name" value="STORE-OPERATED CALCIUM ENTRY-ASSOCIATED REGULATORY FACTOR"/>
    <property type="match status" value="1"/>
</dbReference>
<dbReference type="Proteomes" id="UP000703269">
    <property type="component" value="Unassembled WGS sequence"/>
</dbReference>
<evidence type="ECO:0000256" key="15">
    <source>
        <dbReference type="SAM" id="Phobius"/>
    </source>
</evidence>
<organism evidence="16 17">
    <name type="scientific">Phanerochaete sordida</name>
    <dbReference type="NCBI Taxonomy" id="48140"/>
    <lineage>
        <taxon>Eukaryota</taxon>
        <taxon>Fungi</taxon>
        <taxon>Dikarya</taxon>
        <taxon>Basidiomycota</taxon>
        <taxon>Agaricomycotina</taxon>
        <taxon>Agaricomycetes</taxon>
        <taxon>Polyporales</taxon>
        <taxon>Phanerochaetaceae</taxon>
        <taxon>Phanerochaete</taxon>
    </lineage>
</organism>
<evidence type="ECO:0000256" key="1">
    <source>
        <dbReference type="ARBA" id="ARBA00004115"/>
    </source>
</evidence>
<keyword evidence="8" id="KW-0256">Endoplasmic reticulum</keyword>